<name>A0ABT7E0U3_9NEIS</name>
<evidence type="ECO:0000313" key="2">
    <source>
        <dbReference type="Proteomes" id="UP001172778"/>
    </source>
</evidence>
<organism evidence="1 2">
    <name type="scientific">Parachitinimonas caeni</name>
    <dbReference type="NCBI Taxonomy" id="3031301"/>
    <lineage>
        <taxon>Bacteria</taxon>
        <taxon>Pseudomonadati</taxon>
        <taxon>Pseudomonadota</taxon>
        <taxon>Betaproteobacteria</taxon>
        <taxon>Neisseriales</taxon>
        <taxon>Chitinibacteraceae</taxon>
        <taxon>Parachitinimonas</taxon>
    </lineage>
</organism>
<gene>
    <name evidence="1" type="ORF">PZA18_17915</name>
</gene>
<accession>A0ABT7E0U3</accession>
<protein>
    <submittedName>
        <fullName evidence="1">Uncharacterized protein</fullName>
    </submittedName>
</protein>
<dbReference type="EMBL" id="JARRAF010000027">
    <property type="protein sequence ID" value="MDK2125925.1"/>
    <property type="molecule type" value="Genomic_DNA"/>
</dbReference>
<dbReference type="RefSeq" id="WP_284102240.1">
    <property type="nucleotide sequence ID" value="NZ_JARRAF010000027.1"/>
</dbReference>
<reference evidence="1" key="1">
    <citation type="submission" date="2023-03" db="EMBL/GenBank/DDBJ databases">
        <title>Chitinimonas shenzhenensis gen. nov., sp. nov., a novel member of family Burkholderiaceae isolated from activated sludge collected in Shen Zhen, China.</title>
        <authorList>
            <person name="Wang X."/>
        </authorList>
    </citation>
    <scope>NUCLEOTIDE SEQUENCE</scope>
    <source>
        <strain evidence="1">DQS-5</strain>
    </source>
</reference>
<proteinExistence type="predicted"/>
<keyword evidence="2" id="KW-1185">Reference proteome</keyword>
<evidence type="ECO:0000313" key="1">
    <source>
        <dbReference type="EMBL" id="MDK2125925.1"/>
    </source>
</evidence>
<dbReference type="Proteomes" id="UP001172778">
    <property type="component" value="Unassembled WGS sequence"/>
</dbReference>
<comment type="caution">
    <text evidence="1">The sequence shown here is derived from an EMBL/GenBank/DDBJ whole genome shotgun (WGS) entry which is preliminary data.</text>
</comment>
<sequence>MLIRLSFHDGAKELLTLREYDAELDDIGSLLNDLCHAFEGKGTFTISGFGQEVWPVDIGTDLSVALEQFPDLIKSIKSMQPCELWLYEQGTERKLEFTPVNEMYKVRCKSDTTWQPNPDVEIINQSELLHQIIGCRDEFTRFCYLSSPSLKESPWFLEWLTQTR</sequence>